<dbReference type="KEGG" id="mten:GWK48_09070"/>
<accession>A0A6N0NXA8</accession>
<dbReference type="InterPro" id="IPR007355">
    <property type="entry name" value="DUF424"/>
</dbReference>
<reference evidence="1 2" key="1">
    <citation type="submission" date="2020-02" db="EMBL/GenBank/DDBJ databases">
        <title>Comparative genome analysis reveals the metabolism and evolution of the thermophilic archaeal genus Metallosphaera.</title>
        <authorList>
            <person name="Jiang C."/>
        </authorList>
    </citation>
    <scope>NUCLEOTIDE SEQUENCE [LARGE SCALE GENOMIC DNA]</scope>
    <source>
        <strain evidence="1 2">Ric-A</strain>
    </source>
</reference>
<sequence>MKVVLNVIRGEGQVFVNICEKEYLGKKFIENKVILHVNEEFYGGEEVDVNHALNLVEEATVASIVGGKVIEEAIRRGLIHKDSVLTISGVKFAQVYNL</sequence>
<dbReference type="RefSeq" id="WP_174631552.1">
    <property type="nucleotide sequence ID" value="NZ_CP049074.1"/>
</dbReference>
<dbReference type="EMBL" id="CP049074">
    <property type="protein sequence ID" value="QKR00503.1"/>
    <property type="molecule type" value="Genomic_DNA"/>
</dbReference>
<keyword evidence="2" id="KW-1185">Reference proteome</keyword>
<dbReference type="Proteomes" id="UP000509301">
    <property type="component" value="Chromosome"/>
</dbReference>
<evidence type="ECO:0000313" key="2">
    <source>
        <dbReference type="Proteomes" id="UP000509301"/>
    </source>
</evidence>
<name>A0A6N0NXA8_9CREN</name>
<protein>
    <submittedName>
        <fullName evidence="1">DUF424 family protein</fullName>
    </submittedName>
</protein>
<dbReference type="OrthoDB" id="18015at2157"/>
<dbReference type="Gene3D" id="3.30.1860.10">
    <property type="entry name" value="uncharacterized conserved protein from methanopyrus kandleri domain like"/>
    <property type="match status" value="1"/>
</dbReference>
<dbReference type="Pfam" id="PF04242">
    <property type="entry name" value="DUF424"/>
    <property type="match status" value="1"/>
</dbReference>
<evidence type="ECO:0000313" key="1">
    <source>
        <dbReference type="EMBL" id="QKR00503.1"/>
    </source>
</evidence>
<dbReference type="GeneID" id="55642092"/>
<organism evidence="1 2">
    <name type="scientific">Metallosphaera tengchongensis</name>
    <dbReference type="NCBI Taxonomy" id="1532350"/>
    <lineage>
        <taxon>Archaea</taxon>
        <taxon>Thermoproteota</taxon>
        <taxon>Thermoprotei</taxon>
        <taxon>Sulfolobales</taxon>
        <taxon>Sulfolobaceae</taxon>
        <taxon>Metallosphaera</taxon>
    </lineage>
</organism>
<proteinExistence type="predicted"/>
<gene>
    <name evidence="1" type="ORF">GWK48_09070</name>
</gene>
<dbReference type="AlphaFoldDB" id="A0A6N0NXA8"/>